<keyword evidence="2" id="KW-1133">Transmembrane helix</keyword>
<feature type="region of interest" description="Disordered" evidence="1">
    <location>
        <begin position="155"/>
        <end position="226"/>
    </location>
</feature>
<organism evidence="3 4">
    <name type="scientific">Clavelina lepadiformis</name>
    <name type="common">Light-bulb sea squirt</name>
    <name type="synonym">Ascidia lepadiformis</name>
    <dbReference type="NCBI Taxonomy" id="159417"/>
    <lineage>
        <taxon>Eukaryota</taxon>
        <taxon>Metazoa</taxon>
        <taxon>Chordata</taxon>
        <taxon>Tunicata</taxon>
        <taxon>Ascidiacea</taxon>
        <taxon>Aplousobranchia</taxon>
        <taxon>Clavelinidae</taxon>
        <taxon>Clavelina</taxon>
    </lineage>
</organism>
<accession>A0ABP0H4U8</accession>
<keyword evidence="2" id="KW-0472">Membrane</keyword>
<keyword evidence="4" id="KW-1185">Reference proteome</keyword>
<feature type="compositionally biased region" description="Polar residues" evidence="1">
    <location>
        <begin position="155"/>
        <end position="173"/>
    </location>
</feature>
<gene>
    <name evidence="3" type="ORF">CVLEPA_LOCUS31889</name>
</gene>
<name>A0ABP0H4U8_CLALP</name>
<proteinExistence type="predicted"/>
<dbReference type="Proteomes" id="UP001642483">
    <property type="component" value="Unassembled WGS sequence"/>
</dbReference>
<comment type="caution">
    <text evidence="3">The sequence shown here is derived from an EMBL/GenBank/DDBJ whole genome shotgun (WGS) entry which is preliminary data.</text>
</comment>
<sequence length="279" mass="30456">MNDPCEGDVNCRQFRNVFGDLILFPTTTLRTTTTDFMEDEILSSDSAMNIVLPILIVLGVLIIIAMGFLFHRIIVRVVRKREDPEMDITPGRNVTGAEGHSAVNTVSGRYSRSPPSYGQVMAAIERQEMPPSYYQVVDGVVNLSFISDLETHSTRLPSNATEADSSQPTTAANHTPDVPEQVASDIPPLELPQTPSGDFVEPQGTSTQRAPSVPAPSYRRSPMPPVEEPLPIVIQDIDELVDSISVPSILSTSPAVHASTSSAQKKGLRREAFMFRTPL</sequence>
<dbReference type="EMBL" id="CAWYQH010000174">
    <property type="protein sequence ID" value="CAK8698448.1"/>
    <property type="molecule type" value="Genomic_DNA"/>
</dbReference>
<keyword evidence="2" id="KW-0812">Transmembrane</keyword>
<feature type="transmembrane region" description="Helical" evidence="2">
    <location>
        <begin position="50"/>
        <end position="71"/>
    </location>
</feature>
<evidence type="ECO:0000256" key="2">
    <source>
        <dbReference type="SAM" id="Phobius"/>
    </source>
</evidence>
<evidence type="ECO:0000256" key="1">
    <source>
        <dbReference type="SAM" id="MobiDB-lite"/>
    </source>
</evidence>
<reference evidence="3 4" key="1">
    <citation type="submission" date="2024-02" db="EMBL/GenBank/DDBJ databases">
        <authorList>
            <person name="Daric V."/>
            <person name="Darras S."/>
        </authorList>
    </citation>
    <scope>NUCLEOTIDE SEQUENCE [LARGE SCALE GENOMIC DNA]</scope>
</reference>
<evidence type="ECO:0000313" key="4">
    <source>
        <dbReference type="Proteomes" id="UP001642483"/>
    </source>
</evidence>
<protein>
    <submittedName>
        <fullName evidence="3">Uncharacterized protein</fullName>
    </submittedName>
</protein>
<evidence type="ECO:0000313" key="3">
    <source>
        <dbReference type="EMBL" id="CAK8698448.1"/>
    </source>
</evidence>